<protein>
    <submittedName>
        <fullName evidence="2">Putative salivary secreted protein</fullName>
    </submittedName>
</protein>
<name>A0A0P4VZ72_9HEMI</name>
<keyword evidence="1" id="KW-0732">Signal</keyword>
<sequence>MKDSLKTVIFSIVLVHSVVNGAPNIFTTVLSYVANYTQEKISKTCQAIGQVFSLVNGTAQLPIGVTSQAAYMTTSTGKAAVTSTALFGQEVVSETVDLSNKILDLINTIIGSIPIVGSATNIVTAATKWTLDAGQTVSLNLFNGTESIGRAVLTGTNTVAQITTGIVGGAVDVIANIGGKVANAISSLINSGIGTGLQYIPGIPVH</sequence>
<dbReference type="EMBL" id="GDKW01001761">
    <property type="protein sequence ID" value="JAI54834.1"/>
    <property type="molecule type" value="mRNA"/>
</dbReference>
<organism evidence="2">
    <name type="scientific">Rhodnius neglectus</name>
    <dbReference type="NCBI Taxonomy" id="72488"/>
    <lineage>
        <taxon>Eukaryota</taxon>
        <taxon>Metazoa</taxon>
        <taxon>Ecdysozoa</taxon>
        <taxon>Arthropoda</taxon>
        <taxon>Hexapoda</taxon>
        <taxon>Insecta</taxon>
        <taxon>Pterygota</taxon>
        <taxon>Neoptera</taxon>
        <taxon>Paraneoptera</taxon>
        <taxon>Hemiptera</taxon>
        <taxon>Heteroptera</taxon>
        <taxon>Panheteroptera</taxon>
        <taxon>Cimicomorpha</taxon>
        <taxon>Reduviidae</taxon>
        <taxon>Triatominae</taxon>
        <taxon>Rhodnius</taxon>
    </lineage>
</organism>
<feature type="chain" id="PRO_5006070145" evidence="1">
    <location>
        <begin position="22"/>
        <end position="206"/>
    </location>
</feature>
<reference evidence="2" key="1">
    <citation type="journal article" date="2016" name="PLoS Negl. Trop. Dis.">
        <title>A Deep Insight into the Sialome of Rhodnius neglectus, a Vector of Chagas Disease.</title>
        <authorList>
            <person name="Santiago P.B."/>
            <person name="Assumpcao T.C."/>
            <person name="Araujo C.N."/>
            <person name="Bastos I.M."/>
            <person name="Neves D."/>
            <person name="Silva I.G."/>
            <person name="Charneau S."/>
            <person name="Queiroz R.M."/>
            <person name="Raiol T."/>
            <person name="Oliveira J.V."/>
            <person name="Sousa M.V."/>
            <person name="Calvo E."/>
            <person name="Ribeiro J.M."/>
            <person name="Santana J.M."/>
        </authorList>
    </citation>
    <scope>NUCLEOTIDE SEQUENCE</scope>
    <source>
        <tissue evidence="2">Salivary glands</tissue>
    </source>
</reference>
<proteinExistence type="evidence at transcript level"/>
<evidence type="ECO:0000313" key="2">
    <source>
        <dbReference type="EMBL" id="JAI54834.1"/>
    </source>
</evidence>
<evidence type="ECO:0000256" key="1">
    <source>
        <dbReference type="SAM" id="SignalP"/>
    </source>
</evidence>
<accession>A0A0P4VZ72</accession>
<feature type="signal peptide" evidence="1">
    <location>
        <begin position="1"/>
        <end position="21"/>
    </location>
</feature>
<dbReference type="AlphaFoldDB" id="A0A0P4VZ72"/>